<dbReference type="InterPro" id="IPR013655">
    <property type="entry name" value="PAS_fold_3"/>
</dbReference>
<dbReference type="Pfam" id="PF08447">
    <property type="entry name" value="PAS_3"/>
    <property type="match status" value="1"/>
</dbReference>
<dbReference type="RefSeq" id="WP_347327144.1">
    <property type="nucleotide sequence ID" value="NZ_JBCGUH010000021.1"/>
</dbReference>
<gene>
    <name evidence="5" type="ORF">ACFSC9_11160</name>
</gene>
<evidence type="ECO:0000259" key="4">
    <source>
        <dbReference type="PROSITE" id="PS50112"/>
    </source>
</evidence>
<dbReference type="PANTHER" id="PTHR32089:SF112">
    <property type="entry name" value="LYSOZYME-LIKE PROTEIN-RELATED"/>
    <property type="match status" value="1"/>
</dbReference>
<evidence type="ECO:0000256" key="2">
    <source>
        <dbReference type="PROSITE-ProRule" id="PRU00284"/>
    </source>
</evidence>
<name>A0ABW4RKU6_9BACL</name>
<dbReference type="PROSITE" id="PS50112">
    <property type="entry name" value="PAS"/>
    <property type="match status" value="1"/>
</dbReference>
<protein>
    <submittedName>
        <fullName evidence="5">Methyl-accepting chemotaxis protein</fullName>
    </submittedName>
</protein>
<evidence type="ECO:0000259" key="3">
    <source>
        <dbReference type="PROSITE" id="PS50111"/>
    </source>
</evidence>
<feature type="domain" description="PAS" evidence="4">
    <location>
        <begin position="14"/>
        <end position="57"/>
    </location>
</feature>
<sequence>MSTYIPTNNHVEVNDQLMMKALNQNLAIIRFNNNREVAYVNDNFANAMGYRAEEMLGMKHQRFCFPELTQSSEYETMWRGLFSGRSYQDKIKRKDASGNPIWLEATYMPVYNEEGTRVISICKIATNITTRQMNITTVVNDMQGMADDLTRRAEDGIRRNGELLSSIQRIASIASDNTSMLNSLQQQAQAIQNVVKTIREISSQTQLLALNAAIEAAHAGEFGRGFDIVAKEVRKLSGMVESSISEVKSSADAIAKEINKISNGTTDVHQNVEQSREQIETALEEFNLLASSAQQLDVQARKVSSII</sequence>
<evidence type="ECO:0000313" key="6">
    <source>
        <dbReference type="Proteomes" id="UP001597233"/>
    </source>
</evidence>
<dbReference type="SMART" id="SM00283">
    <property type="entry name" value="MA"/>
    <property type="match status" value="1"/>
</dbReference>
<dbReference type="SUPFAM" id="SSF58104">
    <property type="entry name" value="Methyl-accepting chemotaxis protein (MCP) signaling domain"/>
    <property type="match status" value="1"/>
</dbReference>
<dbReference type="Gene3D" id="1.10.287.950">
    <property type="entry name" value="Methyl-accepting chemotaxis protein"/>
    <property type="match status" value="1"/>
</dbReference>
<dbReference type="PANTHER" id="PTHR32089">
    <property type="entry name" value="METHYL-ACCEPTING CHEMOTAXIS PROTEIN MCPB"/>
    <property type="match status" value="1"/>
</dbReference>
<dbReference type="PROSITE" id="PS50111">
    <property type="entry name" value="CHEMOTAXIS_TRANSDUC_2"/>
    <property type="match status" value="1"/>
</dbReference>
<dbReference type="InterPro" id="IPR004089">
    <property type="entry name" value="MCPsignal_dom"/>
</dbReference>
<comment type="caution">
    <text evidence="5">The sequence shown here is derived from an EMBL/GenBank/DDBJ whole genome shotgun (WGS) entry which is preliminary data.</text>
</comment>
<keyword evidence="6" id="KW-1185">Reference proteome</keyword>
<dbReference type="Pfam" id="PF00015">
    <property type="entry name" value="MCPsignal"/>
    <property type="match status" value="1"/>
</dbReference>
<dbReference type="InterPro" id="IPR035965">
    <property type="entry name" value="PAS-like_dom_sf"/>
</dbReference>
<evidence type="ECO:0000256" key="1">
    <source>
        <dbReference type="ARBA" id="ARBA00023224"/>
    </source>
</evidence>
<keyword evidence="1 2" id="KW-0807">Transducer</keyword>
<dbReference type="EMBL" id="JBHUEH010000014">
    <property type="protein sequence ID" value="MFD1886083.1"/>
    <property type="molecule type" value="Genomic_DNA"/>
</dbReference>
<evidence type="ECO:0000313" key="5">
    <source>
        <dbReference type="EMBL" id="MFD1886083.1"/>
    </source>
</evidence>
<dbReference type="InterPro" id="IPR000014">
    <property type="entry name" value="PAS"/>
</dbReference>
<dbReference type="CDD" id="cd00130">
    <property type="entry name" value="PAS"/>
    <property type="match status" value="1"/>
</dbReference>
<dbReference type="SUPFAM" id="SSF55785">
    <property type="entry name" value="PYP-like sensor domain (PAS domain)"/>
    <property type="match status" value="1"/>
</dbReference>
<dbReference type="NCBIfam" id="TIGR00229">
    <property type="entry name" value="sensory_box"/>
    <property type="match status" value="1"/>
</dbReference>
<dbReference type="Proteomes" id="UP001597233">
    <property type="component" value="Unassembled WGS sequence"/>
</dbReference>
<reference evidence="6" key="1">
    <citation type="journal article" date="2019" name="Int. J. Syst. Evol. Microbiol.">
        <title>The Global Catalogue of Microorganisms (GCM) 10K type strain sequencing project: providing services to taxonomists for standard genome sequencing and annotation.</title>
        <authorList>
            <consortium name="The Broad Institute Genomics Platform"/>
            <consortium name="The Broad Institute Genome Sequencing Center for Infectious Disease"/>
            <person name="Wu L."/>
            <person name="Ma J."/>
        </authorList>
    </citation>
    <scope>NUCLEOTIDE SEQUENCE [LARGE SCALE GENOMIC DNA]</scope>
    <source>
        <strain evidence="6">CCUG 54950</strain>
    </source>
</reference>
<feature type="domain" description="Methyl-accepting transducer" evidence="3">
    <location>
        <begin position="145"/>
        <end position="307"/>
    </location>
</feature>
<proteinExistence type="predicted"/>
<accession>A0ABW4RKU6</accession>
<organism evidence="5 6">
    <name type="scientific">Paenibacillus wenxiniae</name>
    <dbReference type="NCBI Taxonomy" id="1636843"/>
    <lineage>
        <taxon>Bacteria</taxon>
        <taxon>Bacillati</taxon>
        <taxon>Bacillota</taxon>
        <taxon>Bacilli</taxon>
        <taxon>Bacillales</taxon>
        <taxon>Paenibacillaceae</taxon>
        <taxon>Paenibacillus</taxon>
    </lineage>
</organism>
<dbReference type="Gene3D" id="3.30.450.20">
    <property type="entry name" value="PAS domain"/>
    <property type="match status" value="1"/>
</dbReference>